<proteinExistence type="predicted"/>
<organism evidence="1 2">
    <name type="scientific">Furfurilactobacillus curtus</name>
    <dbReference type="NCBI Taxonomy" id="1746200"/>
    <lineage>
        <taxon>Bacteria</taxon>
        <taxon>Bacillati</taxon>
        <taxon>Bacillota</taxon>
        <taxon>Bacilli</taxon>
        <taxon>Lactobacillales</taxon>
        <taxon>Lactobacillaceae</taxon>
        <taxon>Furfurilactobacillus</taxon>
    </lineage>
</organism>
<dbReference type="EMBL" id="BQXO01000004">
    <property type="protein sequence ID" value="GKT06278.1"/>
    <property type="molecule type" value="Genomic_DNA"/>
</dbReference>
<sequence length="191" mass="21667">MANRNQVAQQVLIAWLDQAFKQHRKARLVRQLAYLDNLVTTEVTQSTDDLAAAQAAMVLPNEDFLACLLTCPFHNQILTGDAIRVQHWFEQALTSAHSQIFSNIGLLMEIVLDQESGCGVAQWDDETIGTANCLAGLANDQFLTIVIQLQQQLVGQPENDERHFQLHLAPEQLRESELSQIHQVTFKWRRH</sequence>
<protein>
    <submittedName>
        <fullName evidence="1">Uncharacterized protein</fullName>
    </submittedName>
</protein>
<dbReference type="RefSeq" id="WP_407884281.1">
    <property type="nucleotide sequence ID" value="NZ_BQXO01000004.1"/>
</dbReference>
<gene>
    <name evidence="1" type="ORF">JCM31185_15650</name>
</gene>
<keyword evidence="2" id="KW-1185">Reference proteome</keyword>
<comment type="caution">
    <text evidence="1">The sequence shown here is derived from an EMBL/GenBank/DDBJ whole genome shotgun (WGS) entry which is preliminary data.</text>
</comment>
<name>A0ABQ5JUN3_9LACO</name>
<evidence type="ECO:0000313" key="1">
    <source>
        <dbReference type="EMBL" id="GKT06278.1"/>
    </source>
</evidence>
<dbReference type="Proteomes" id="UP001628078">
    <property type="component" value="Unassembled WGS sequence"/>
</dbReference>
<evidence type="ECO:0000313" key="2">
    <source>
        <dbReference type="Proteomes" id="UP001628078"/>
    </source>
</evidence>
<reference evidence="1 2" key="1">
    <citation type="submission" date="2022-03" db="EMBL/GenBank/DDBJ databases">
        <title>Draft genome sequence of Furfurilactobacillus curtus JCM 31185.</title>
        <authorList>
            <person name="Suzuki S."/>
            <person name="Endo A."/>
            <person name="Kajikawa A."/>
        </authorList>
    </citation>
    <scope>NUCLEOTIDE SEQUENCE [LARGE SCALE GENOMIC DNA]</scope>
    <source>
        <strain evidence="1 2">JCM 31185</strain>
    </source>
</reference>
<accession>A0ABQ5JUN3</accession>